<dbReference type="EMBL" id="CAQQ02052160">
    <property type="status" value="NOT_ANNOTATED_CDS"/>
    <property type="molecule type" value="Genomic_DNA"/>
</dbReference>
<reference evidence="2" key="2">
    <citation type="submission" date="2015-06" db="UniProtKB">
        <authorList>
            <consortium name="EnsemblMetazoa"/>
        </authorList>
    </citation>
    <scope>IDENTIFICATION</scope>
</reference>
<dbReference type="EnsemblMetazoa" id="MESCA006479-RA">
    <property type="protein sequence ID" value="MESCA006479-PA"/>
    <property type="gene ID" value="MESCA006479"/>
</dbReference>
<feature type="transmembrane region" description="Helical" evidence="1">
    <location>
        <begin position="7"/>
        <end position="31"/>
    </location>
</feature>
<accession>T1GS31</accession>
<organism evidence="2 3">
    <name type="scientific">Megaselia scalaris</name>
    <name type="common">Humpbacked fly</name>
    <name type="synonym">Phora scalaris</name>
    <dbReference type="NCBI Taxonomy" id="36166"/>
    <lineage>
        <taxon>Eukaryota</taxon>
        <taxon>Metazoa</taxon>
        <taxon>Ecdysozoa</taxon>
        <taxon>Arthropoda</taxon>
        <taxon>Hexapoda</taxon>
        <taxon>Insecta</taxon>
        <taxon>Pterygota</taxon>
        <taxon>Neoptera</taxon>
        <taxon>Endopterygota</taxon>
        <taxon>Diptera</taxon>
        <taxon>Brachycera</taxon>
        <taxon>Muscomorpha</taxon>
        <taxon>Platypezoidea</taxon>
        <taxon>Phoridae</taxon>
        <taxon>Megaseliini</taxon>
        <taxon>Megaselia</taxon>
    </lineage>
</organism>
<sequence length="68" mass="7860">MLRNWGNFLLMILSPFWFSIIFAIIGFIMTFSSVIGDECQPNYEPCERAADCCSNHCDPYDRCMKSPI</sequence>
<proteinExistence type="predicted"/>
<dbReference type="HOGENOM" id="CLU_2796876_0_0_1"/>
<protein>
    <submittedName>
        <fullName evidence="2">Uncharacterized protein</fullName>
    </submittedName>
</protein>
<keyword evidence="1" id="KW-1133">Transmembrane helix</keyword>
<dbReference type="Proteomes" id="UP000015102">
    <property type="component" value="Unassembled WGS sequence"/>
</dbReference>
<name>T1GS31_MEGSC</name>
<keyword evidence="3" id="KW-1185">Reference proteome</keyword>
<reference evidence="3" key="1">
    <citation type="submission" date="2013-02" db="EMBL/GenBank/DDBJ databases">
        <authorList>
            <person name="Hughes D."/>
        </authorList>
    </citation>
    <scope>NUCLEOTIDE SEQUENCE</scope>
    <source>
        <strain>Durham</strain>
        <strain evidence="3">NC isolate 2 -- Noor lab</strain>
    </source>
</reference>
<evidence type="ECO:0000256" key="1">
    <source>
        <dbReference type="SAM" id="Phobius"/>
    </source>
</evidence>
<keyword evidence="1" id="KW-0812">Transmembrane</keyword>
<evidence type="ECO:0000313" key="2">
    <source>
        <dbReference type="EnsemblMetazoa" id="MESCA006479-PA"/>
    </source>
</evidence>
<evidence type="ECO:0000313" key="3">
    <source>
        <dbReference type="Proteomes" id="UP000015102"/>
    </source>
</evidence>
<dbReference type="AlphaFoldDB" id="T1GS31"/>
<keyword evidence="1" id="KW-0472">Membrane</keyword>